<evidence type="ECO:0000313" key="3">
    <source>
        <dbReference type="Proteomes" id="UP000032279"/>
    </source>
</evidence>
<protein>
    <submittedName>
        <fullName evidence="2">Uncharacterized protein</fullName>
    </submittedName>
</protein>
<comment type="caution">
    <text evidence="2">The sequence shown here is derived from an EMBL/GenBank/DDBJ whole genome shotgun (WGS) entry which is preliminary data.</text>
</comment>
<keyword evidence="1" id="KW-0472">Membrane</keyword>
<dbReference type="AlphaFoldDB" id="A0A0D1A4K1"/>
<keyword evidence="1" id="KW-1133">Transmembrane helix</keyword>
<feature type="transmembrane region" description="Helical" evidence="1">
    <location>
        <begin position="5"/>
        <end position="22"/>
    </location>
</feature>
<keyword evidence="1" id="KW-0812">Transmembrane</keyword>
<organism evidence="2 3">
    <name type="scientific">Paucilactobacillus wasatchensis</name>
    <dbReference type="NCBI Taxonomy" id="1335616"/>
    <lineage>
        <taxon>Bacteria</taxon>
        <taxon>Bacillati</taxon>
        <taxon>Bacillota</taxon>
        <taxon>Bacilli</taxon>
        <taxon>Lactobacillales</taxon>
        <taxon>Lactobacillaceae</taxon>
        <taxon>Paucilactobacillus</taxon>
    </lineage>
</organism>
<dbReference type="PATRIC" id="fig|1335616.4.peg.1840"/>
<evidence type="ECO:0000256" key="1">
    <source>
        <dbReference type="SAM" id="Phobius"/>
    </source>
</evidence>
<keyword evidence="3" id="KW-1185">Reference proteome</keyword>
<gene>
    <name evidence="2" type="ORF">WDC_1828</name>
</gene>
<name>A0A0D1A4K1_9LACO</name>
<feature type="transmembrane region" description="Helical" evidence="1">
    <location>
        <begin position="28"/>
        <end position="45"/>
    </location>
</feature>
<dbReference type="EMBL" id="AWTT01000072">
    <property type="protein sequence ID" value="KIS02602.1"/>
    <property type="molecule type" value="Genomic_DNA"/>
</dbReference>
<sequence>MRIIHLIEFLLYIIGLIGMVQMHMDFAMYMMFAGMILGCVSHLLWPAKK</sequence>
<accession>A0A0D1A4K1</accession>
<reference evidence="2 3" key="1">
    <citation type="submission" date="2013-08" db="EMBL/GenBank/DDBJ databases">
        <title>Lactobacillus wasatchii sp. WDC04, a late gas producing bacteria isolated from aged chedder cheese.</title>
        <authorList>
            <person name="Oberg C.J."/>
            <person name="Culumber M."/>
            <person name="McMahon D.J."/>
            <person name="Broadbent J.R."/>
            <person name="Oberg T.S."/>
            <person name="Ortaki F."/>
        </authorList>
    </citation>
    <scope>NUCLEOTIDE SEQUENCE [LARGE SCALE GENOMIC DNA]</scope>
    <source>
        <strain evidence="2 3">WDC04</strain>
    </source>
</reference>
<evidence type="ECO:0000313" key="2">
    <source>
        <dbReference type="EMBL" id="KIS02602.1"/>
    </source>
</evidence>
<dbReference type="RefSeq" id="WP_156127029.1">
    <property type="nucleotide sequence ID" value="NZ_AWTT01000072.1"/>
</dbReference>
<proteinExistence type="predicted"/>
<dbReference type="STRING" id="1335616.WDC_1828"/>
<dbReference type="Proteomes" id="UP000032279">
    <property type="component" value="Unassembled WGS sequence"/>
</dbReference>